<sequence length="141" mass="15686">MAAPYPRDLLVFCKACGIENLHPDYHPRNFLVCNQCRDPLIEPNLNDTHKEAMCEQCSMSVLLLKDTPFEEGKSACRCGSTQLKLRPQSTIADDASKAGAFDFAEDDSAAAGDGYSWIRSDETERVDSDYNQLFDKDLGAE</sequence>
<dbReference type="KEGG" id="nva:G3M78_05975"/>
<name>A0A7T0C1R8_9BACT</name>
<reference evidence="2" key="1">
    <citation type="submission" date="2020-02" db="EMBL/GenBank/DDBJ databases">
        <title>Genomic and physiological characterization of two novel Nitrospinaceae genera.</title>
        <authorList>
            <person name="Mueller A.J."/>
            <person name="Jung M.-Y."/>
            <person name="Strachan C.R."/>
            <person name="Herbold C.W."/>
            <person name="Kirkegaard R.H."/>
            <person name="Daims H."/>
        </authorList>
    </citation>
    <scope>NUCLEOTIDE SEQUENCE [LARGE SCALE GENOMIC DNA]</scope>
</reference>
<dbReference type="Proteomes" id="UP000594464">
    <property type="component" value="Chromosome"/>
</dbReference>
<protein>
    <submittedName>
        <fullName evidence="1">Uncharacterized protein</fullName>
    </submittedName>
</protein>
<proteinExistence type="predicted"/>
<evidence type="ECO:0000313" key="1">
    <source>
        <dbReference type="EMBL" id="QPJ64956.1"/>
    </source>
</evidence>
<gene>
    <name evidence="1" type="ORF">G3M78_05975</name>
</gene>
<organism evidence="1 2">
    <name type="scientific">Candidatus Nitrohelix vancouverensis</name>
    <dbReference type="NCBI Taxonomy" id="2705534"/>
    <lineage>
        <taxon>Bacteria</taxon>
        <taxon>Pseudomonadati</taxon>
        <taxon>Nitrospinota/Tectimicrobiota group</taxon>
        <taxon>Nitrospinota</taxon>
        <taxon>Nitrospinia</taxon>
        <taxon>Nitrospinales</taxon>
        <taxon>Nitrospinaceae</taxon>
        <taxon>Candidatus Nitrohelix</taxon>
    </lineage>
</organism>
<accession>A0A7T0C1R8</accession>
<evidence type="ECO:0000313" key="2">
    <source>
        <dbReference type="Proteomes" id="UP000594464"/>
    </source>
</evidence>
<dbReference type="EMBL" id="CP048620">
    <property type="protein sequence ID" value="QPJ64956.1"/>
    <property type="molecule type" value="Genomic_DNA"/>
</dbReference>
<dbReference type="AlphaFoldDB" id="A0A7T0C1R8"/>